<keyword evidence="4" id="KW-0808">Transferase</keyword>
<dbReference type="Gene3D" id="3.30.450.20">
    <property type="entry name" value="PAS domain"/>
    <property type="match status" value="2"/>
</dbReference>
<dbReference type="Pfam" id="PF12974">
    <property type="entry name" value="Phosphonate-bd"/>
    <property type="match status" value="1"/>
</dbReference>
<comment type="catalytic activity">
    <reaction evidence="1">
        <text>ATP + protein L-histidine = ADP + protein N-phospho-L-histidine.</text>
        <dbReference type="EC" id="2.7.13.3"/>
    </reaction>
</comment>
<dbReference type="PANTHER" id="PTHR43047:SF72">
    <property type="entry name" value="OSMOSENSING HISTIDINE PROTEIN KINASE SLN1"/>
    <property type="match status" value="1"/>
</dbReference>
<proteinExistence type="predicted"/>
<dbReference type="SUPFAM" id="SSF47384">
    <property type="entry name" value="Homodimeric domain of signal transducing histidine kinase"/>
    <property type="match status" value="1"/>
</dbReference>
<evidence type="ECO:0000256" key="4">
    <source>
        <dbReference type="ARBA" id="ARBA00022679"/>
    </source>
</evidence>
<dbReference type="GO" id="GO:0009927">
    <property type="term" value="F:histidine phosphotransfer kinase activity"/>
    <property type="evidence" value="ECO:0007669"/>
    <property type="project" value="TreeGrafter"/>
</dbReference>
<keyword evidence="7 8" id="KW-0472">Membrane</keyword>
<dbReference type="Gene3D" id="3.40.190.10">
    <property type="entry name" value="Periplasmic binding protein-like II"/>
    <property type="match status" value="2"/>
</dbReference>
<comment type="caution">
    <text evidence="11">The sequence shown here is derived from an EMBL/GenBank/DDBJ whole genome shotgun (WGS) entry which is preliminary data.</text>
</comment>
<dbReference type="InterPro" id="IPR036890">
    <property type="entry name" value="HATPase_C_sf"/>
</dbReference>
<dbReference type="SMART" id="SM00091">
    <property type="entry name" value="PAS"/>
    <property type="match status" value="2"/>
</dbReference>
<dbReference type="OrthoDB" id="7179697at2"/>
<organism evidence="11 12">
    <name type="scientific">Antarcticimicrobium luteum</name>
    <dbReference type="NCBI Taxonomy" id="2547397"/>
    <lineage>
        <taxon>Bacteria</taxon>
        <taxon>Pseudomonadati</taxon>
        <taxon>Pseudomonadota</taxon>
        <taxon>Alphaproteobacteria</taxon>
        <taxon>Rhodobacterales</taxon>
        <taxon>Paracoccaceae</taxon>
        <taxon>Antarcticimicrobium</taxon>
    </lineage>
</organism>
<dbReference type="SUPFAM" id="SSF55874">
    <property type="entry name" value="ATPase domain of HSP90 chaperone/DNA topoisomerase II/histidine kinase"/>
    <property type="match status" value="1"/>
</dbReference>
<dbReference type="PROSITE" id="PS50113">
    <property type="entry name" value="PAC"/>
    <property type="match status" value="1"/>
</dbReference>
<dbReference type="SUPFAM" id="SSF55785">
    <property type="entry name" value="PYP-like sensor domain (PAS domain)"/>
    <property type="match status" value="2"/>
</dbReference>
<dbReference type="PANTHER" id="PTHR43047">
    <property type="entry name" value="TWO-COMPONENT HISTIDINE PROTEIN KINASE"/>
    <property type="match status" value="1"/>
</dbReference>
<keyword evidence="5" id="KW-0418">Kinase</keyword>
<dbReference type="GO" id="GO:0000155">
    <property type="term" value="F:phosphorelay sensor kinase activity"/>
    <property type="evidence" value="ECO:0007669"/>
    <property type="project" value="InterPro"/>
</dbReference>
<dbReference type="CDD" id="cd00130">
    <property type="entry name" value="PAS"/>
    <property type="match status" value="1"/>
</dbReference>
<dbReference type="InterPro" id="IPR036097">
    <property type="entry name" value="HisK_dim/P_sf"/>
</dbReference>
<dbReference type="SMART" id="SM00387">
    <property type="entry name" value="HATPase_c"/>
    <property type="match status" value="1"/>
</dbReference>
<dbReference type="InterPro" id="IPR000014">
    <property type="entry name" value="PAS"/>
</dbReference>
<keyword evidence="3" id="KW-0597">Phosphoprotein</keyword>
<protein>
    <recommendedName>
        <fullName evidence="2">histidine kinase</fullName>
        <ecNumber evidence="2">2.7.13.3</ecNumber>
    </recommendedName>
</protein>
<feature type="domain" description="Histidine kinase" evidence="9">
    <location>
        <begin position="642"/>
        <end position="863"/>
    </location>
</feature>
<dbReference type="SMART" id="SM00388">
    <property type="entry name" value="HisKA"/>
    <property type="match status" value="1"/>
</dbReference>
<accession>A0A4R5VDD6</accession>
<evidence type="ECO:0000259" key="9">
    <source>
        <dbReference type="PROSITE" id="PS50109"/>
    </source>
</evidence>
<feature type="transmembrane region" description="Helical" evidence="8">
    <location>
        <begin position="352"/>
        <end position="372"/>
    </location>
</feature>
<dbReference type="Pfam" id="PF00512">
    <property type="entry name" value="HisKA"/>
    <property type="match status" value="1"/>
</dbReference>
<sequence length="1115" mass="121386">MKWSNIWMLRKAAGLFGSTVGRALALRPPQLFFIALIWASCLSDPSGLQAQSEPEIPEAERATLRIGVLAVEGATRTLEAWAPTADLLNRAVQEQGLPYRFSVAPHTVASLTQAIEDRQIAFALTDPASFVAAEVENGARALLSAAYMWEGRTYDKTGALIFTRADSTIRDIPQLKGRKVMAVEPGDFSGWWLAAQEFRKHRLDPREDLSQLVFSGGNQREIVYAVQSGLVDAGVVRAGLLEDLAKKGVIALSDFAPIAAVAEQDYPYWVSTPLYPDWVLSALPDVPEPVLAAVINTLLSVTVDSAQSRAAGGALWQAPQNYQPVHDLLISLRARPYENYLLQAANRIFRAYRIPILGGIVLILLSLAFLAYQLRRNIQLAEERRNVLQSEVRSKLFYRSAIEEHTVFCMLTQDGRISHVNDRFCRMADRMRPDILQQPLARFLDDSDTDVLLQEIMTSMQVGAPWNGPMKILREDGSAAWVQCSCIPVTGADNQLSEVAVVATDVTRTRKGISEERFKSSLDMITDQVVVLRPGTLEMLYCNKAAEQQLVRDRMGGEWKGKKVGNFITGEDLETLELRRDALIEGPQRRITWEVTSKSGVPYEISLEYVEPDQEEPRLIAIYRDITERKQAEKAKNEFVSTVSHELRTPLTSMKGALGLALSGSIGDMPDPVHKMISMASTNCDRLVVLINDILDLEKIEAGKMDFKMEPLDMAALVDAAAEANSFYADKFGVTLRCEVDAQDDELFTLGDRNRLMQVMDNLLSNAAKYSPKGGEIVIWLRPNGDALQLTVRDFGSGIPKAAQPTIFDKFTQVDSSDTRSKGGTGLGLSIAKLIVEEHQGAISFVSEEGEGTEFFVELPRLRDDVLGLIAPANALDPAENGFSQIPGIAARARPAAGVALAALQALLRRNGAQVEIDGGHVVASQVVKGVGVLGQSAAPALLDEPGRALLTGLCDREVLDNRAVSVLDVTAAPVEEDEPASPPEEMIALLSGWLQQVTEPAGERGALRMLVVDGEAGIPGGMGGVEIVHAQDVGQALARAEQERFDLIMTGERGSDVAVTLVMPVTGGGLPEDLPIVLVAARNALAEPGRGVVSKFARPTTAGRGKARRRAVRS</sequence>
<evidence type="ECO:0000259" key="10">
    <source>
        <dbReference type="PROSITE" id="PS50113"/>
    </source>
</evidence>
<dbReference type="Pfam" id="PF13426">
    <property type="entry name" value="PAS_9"/>
    <property type="match status" value="2"/>
</dbReference>
<evidence type="ECO:0000256" key="7">
    <source>
        <dbReference type="ARBA" id="ARBA00023136"/>
    </source>
</evidence>
<dbReference type="PRINTS" id="PR00344">
    <property type="entry name" value="BCTRLSENSOR"/>
</dbReference>
<reference evidence="11 12" key="1">
    <citation type="submission" date="2019-03" db="EMBL/GenBank/DDBJ databases">
        <title>Ruegeria lutea sp. nov., a novel strain, isolated from marine sediment, the Masan Bay, South Korea.</title>
        <authorList>
            <person name="Kim J."/>
            <person name="Kim D.-Y."/>
            <person name="Lee S.-S."/>
        </authorList>
    </citation>
    <scope>NUCLEOTIDE SEQUENCE [LARGE SCALE GENOMIC DNA]</scope>
    <source>
        <strain evidence="11 12">318-1</strain>
    </source>
</reference>
<dbReference type="InterPro" id="IPR000700">
    <property type="entry name" value="PAS-assoc_C"/>
</dbReference>
<dbReference type="FunFam" id="3.30.565.10:FF:000006">
    <property type="entry name" value="Sensor histidine kinase WalK"/>
    <property type="match status" value="1"/>
</dbReference>
<dbReference type="Pfam" id="PF02518">
    <property type="entry name" value="HATPase_c"/>
    <property type="match status" value="1"/>
</dbReference>
<dbReference type="GO" id="GO:0005886">
    <property type="term" value="C:plasma membrane"/>
    <property type="evidence" value="ECO:0007669"/>
    <property type="project" value="TreeGrafter"/>
</dbReference>
<dbReference type="InterPro" id="IPR035965">
    <property type="entry name" value="PAS-like_dom_sf"/>
</dbReference>
<keyword evidence="6" id="KW-0902">Two-component regulatory system</keyword>
<gene>
    <name evidence="11" type="ORF">E1832_07425</name>
</gene>
<dbReference type="InterPro" id="IPR004358">
    <property type="entry name" value="Sig_transdc_His_kin-like_C"/>
</dbReference>
<keyword evidence="8" id="KW-0812">Transmembrane</keyword>
<dbReference type="CDD" id="cd16922">
    <property type="entry name" value="HATPase_EvgS-ArcB-TorS-like"/>
    <property type="match status" value="1"/>
</dbReference>
<evidence type="ECO:0000313" key="12">
    <source>
        <dbReference type="Proteomes" id="UP000295301"/>
    </source>
</evidence>
<dbReference type="InterPro" id="IPR003661">
    <property type="entry name" value="HisK_dim/P_dom"/>
</dbReference>
<dbReference type="CDD" id="cd00082">
    <property type="entry name" value="HisKA"/>
    <property type="match status" value="1"/>
</dbReference>
<dbReference type="InterPro" id="IPR003594">
    <property type="entry name" value="HATPase_dom"/>
</dbReference>
<dbReference type="EC" id="2.7.13.3" evidence="2"/>
<evidence type="ECO:0000256" key="6">
    <source>
        <dbReference type="ARBA" id="ARBA00023012"/>
    </source>
</evidence>
<dbReference type="EMBL" id="SMUV01000058">
    <property type="protein sequence ID" value="TDK50230.1"/>
    <property type="molecule type" value="Genomic_DNA"/>
</dbReference>
<keyword evidence="8" id="KW-1133">Transmembrane helix</keyword>
<keyword evidence="12" id="KW-1185">Reference proteome</keyword>
<dbReference type="AlphaFoldDB" id="A0A4R5VDD6"/>
<evidence type="ECO:0000256" key="5">
    <source>
        <dbReference type="ARBA" id="ARBA00022777"/>
    </source>
</evidence>
<evidence type="ECO:0000256" key="3">
    <source>
        <dbReference type="ARBA" id="ARBA00022553"/>
    </source>
</evidence>
<evidence type="ECO:0000256" key="8">
    <source>
        <dbReference type="SAM" id="Phobius"/>
    </source>
</evidence>
<dbReference type="SUPFAM" id="SSF53850">
    <property type="entry name" value="Periplasmic binding protein-like II"/>
    <property type="match status" value="1"/>
</dbReference>
<feature type="domain" description="PAC" evidence="10">
    <location>
        <begin position="466"/>
        <end position="518"/>
    </location>
</feature>
<name>A0A4R5VDD6_9RHOB</name>
<dbReference type="Gene3D" id="3.30.565.10">
    <property type="entry name" value="Histidine kinase-like ATPase, C-terminal domain"/>
    <property type="match status" value="1"/>
</dbReference>
<evidence type="ECO:0000313" key="11">
    <source>
        <dbReference type="EMBL" id="TDK50230.1"/>
    </source>
</evidence>
<dbReference type="Proteomes" id="UP000295301">
    <property type="component" value="Unassembled WGS sequence"/>
</dbReference>
<evidence type="ECO:0000256" key="1">
    <source>
        <dbReference type="ARBA" id="ARBA00000085"/>
    </source>
</evidence>
<dbReference type="InterPro" id="IPR005467">
    <property type="entry name" value="His_kinase_dom"/>
</dbReference>
<evidence type="ECO:0000256" key="2">
    <source>
        <dbReference type="ARBA" id="ARBA00012438"/>
    </source>
</evidence>
<dbReference type="FunFam" id="1.10.287.130:FF:000001">
    <property type="entry name" value="Two-component sensor histidine kinase"/>
    <property type="match status" value="1"/>
</dbReference>
<dbReference type="Gene3D" id="1.10.287.130">
    <property type="match status" value="1"/>
</dbReference>
<dbReference type="PROSITE" id="PS50109">
    <property type="entry name" value="HIS_KIN"/>
    <property type="match status" value="1"/>
</dbReference>
<dbReference type="NCBIfam" id="TIGR00229">
    <property type="entry name" value="sensory_box"/>
    <property type="match status" value="2"/>
</dbReference>